<dbReference type="InterPro" id="IPR036390">
    <property type="entry name" value="WH_DNA-bd_sf"/>
</dbReference>
<sequence>MTHATGPGSYTGYCPQVQFAAELIGRRWTAAIIGVLTDLGHARFKDIRCRVPGLSDRLLADRLEELEGIGVVAQCPDAIGYSITEKGRELGPILCQLAAWSDRWSTELGDRPGRRAS</sequence>
<evidence type="ECO:0000313" key="5">
    <source>
        <dbReference type="EMBL" id="MBG6137360.1"/>
    </source>
</evidence>
<evidence type="ECO:0000256" key="3">
    <source>
        <dbReference type="ARBA" id="ARBA00023163"/>
    </source>
</evidence>
<dbReference type="Gene3D" id="1.10.10.10">
    <property type="entry name" value="Winged helix-like DNA-binding domain superfamily/Winged helix DNA-binding domain"/>
    <property type="match status" value="1"/>
</dbReference>
<dbReference type="Proteomes" id="UP000622552">
    <property type="component" value="Unassembled WGS sequence"/>
</dbReference>
<organism evidence="5 6">
    <name type="scientific">Longispora fulva</name>
    <dbReference type="NCBI Taxonomy" id="619741"/>
    <lineage>
        <taxon>Bacteria</taxon>
        <taxon>Bacillati</taxon>
        <taxon>Actinomycetota</taxon>
        <taxon>Actinomycetes</taxon>
        <taxon>Micromonosporales</taxon>
        <taxon>Micromonosporaceae</taxon>
        <taxon>Longispora</taxon>
    </lineage>
</organism>
<name>A0A8J7GIS3_9ACTN</name>
<protein>
    <submittedName>
        <fullName evidence="5">DNA-binding HxlR family transcriptional regulator</fullName>
    </submittedName>
</protein>
<dbReference type="InterPro" id="IPR036388">
    <property type="entry name" value="WH-like_DNA-bd_sf"/>
</dbReference>
<dbReference type="GO" id="GO:0003677">
    <property type="term" value="F:DNA binding"/>
    <property type="evidence" value="ECO:0007669"/>
    <property type="project" value="UniProtKB-KW"/>
</dbReference>
<keyword evidence="2 5" id="KW-0238">DNA-binding</keyword>
<reference evidence="5" key="1">
    <citation type="submission" date="2020-11" db="EMBL/GenBank/DDBJ databases">
        <title>Sequencing the genomes of 1000 actinobacteria strains.</title>
        <authorList>
            <person name="Klenk H.-P."/>
        </authorList>
    </citation>
    <scope>NUCLEOTIDE SEQUENCE</scope>
    <source>
        <strain evidence="5">DSM 45356</strain>
    </source>
</reference>
<gene>
    <name evidence="5" type="ORF">IW245_003554</name>
</gene>
<dbReference type="AlphaFoldDB" id="A0A8J7GIS3"/>
<proteinExistence type="predicted"/>
<accession>A0A8J7GIS3</accession>
<dbReference type="Pfam" id="PF01638">
    <property type="entry name" value="HxlR"/>
    <property type="match status" value="1"/>
</dbReference>
<evidence type="ECO:0000259" key="4">
    <source>
        <dbReference type="PROSITE" id="PS51118"/>
    </source>
</evidence>
<dbReference type="SUPFAM" id="SSF46785">
    <property type="entry name" value="Winged helix' DNA-binding domain"/>
    <property type="match status" value="1"/>
</dbReference>
<evidence type="ECO:0000256" key="2">
    <source>
        <dbReference type="ARBA" id="ARBA00023125"/>
    </source>
</evidence>
<comment type="caution">
    <text evidence="5">The sequence shown here is derived from an EMBL/GenBank/DDBJ whole genome shotgun (WGS) entry which is preliminary data.</text>
</comment>
<dbReference type="PROSITE" id="PS51118">
    <property type="entry name" value="HTH_HXLR"/>
    <property type="match status" value="1"/>
</dbReference>
<dbReference type="PANTHER" id="PTHR33204:SF37">
    <property type="entry name" value="HTH-TYPE TRANSCRIPTIONAL REGULATOR YODB"/>
    <property type="match status" value="1"/>
</dbReference>
<dbReference type="InterPro" id="IPR002577">
    <property type="entry name" value="HTH_HxlR"/>
</dbReference>
<dbReference type="EMBL" id="JADOUF010000001">
    <property type="protein sequence ID" value="MBG6137360.1"/>
    <property type="molecule type" value="Genomic_DNA"/>
</dbReference>
<keyword evidence="6" id="KW-1185">Reference proteome</keyword>
<dbReference type="PANTHER" id="PTHR33204">
    <property type="entry name" value="TRANSCRIPTIONAL REGULATOR, MARR FAMILY"/>
    <property type="match status" value="1"/>
</dbReference>
<evidence type="ECO:0000313" key="6">
    <source>
        <dbReference type="Proteomes" id="UP000622552"/>
    </source>
</evidence>
<keyword evidence="3" id="KW-0804">Transcription</keyword>
<feature type="domain" description="HTH hxlR-type" evidence="4">
    <location>
        <begin position="14"/>
        <end position="109"/>
    </location>
</feature>
<evidence type="ECO:0000256" key="1">
    <source>
        <dbReference type="ARBA" id="ARBA00023015"/>
    </source>
</evidence>
<keyword evidence="1" id="KW-0805">Transcription regulation</keyword>
<dbReference type="RefSeq" id="WP_197004238.1">
    <property type="nucleotide sequence ID" value="NZ_BONS01000020.1"/>
</dbReference>